<keyword evidence="3" id="KW-1185">Reference proteome</keyword>
<proteinExistence type="predicted"/>
<dbReference type="AlphaFoldDB" id="A0A1E7FUQ9"/>
<evidence type="ECO:0000313" key="2">
    <source>
        <dbReference type="EMBL" id="OEU21889.1"/>
    </source>
</evidence>
<protein>
    <submittedName>
        <fullName evidence="2">Uncharacterized protein</fullName>
    </submittedName>
</protein>
<feature type="compositionally biased region" description="Basic and acidic residues" evidence="1">
    <location>
        <begin position="127"/>
        <end position="136"/>
    </location>
</feature>
<feature type="region of interest" description="Disordered" evidence="1">
    <location>
        <begin position="119"/>
        <end position="144"/>
    </location>
</feature>
<organism evidence="2 3">
    <name type="scientific">Fragilariopsis cylindrus CCMP1102</name>
    <dbReference type="NCBI Taxonomy" id="635003"/>
    <lineage>
        <taxon>Eukaryota</taxon>
        <taxon>Sar</taxon>
        <taxon>Stramenopiles</taxon>
        <taxon>Ochrophyta</taxon>
        <taxon>Bacillariophyta</taxon>
        <taxon>Bacillariophyceae</taxon>
        <taxon>Bacillariophycidae</taxon>
        <taxon>Bacillariales</taxon>
        <taxon>Bacillariaceae</taxon>
        <taxon>Fragilariopsis</taxon>
    </lineage>
</organism>
<evidence type="ECO:0000313" key="3">
    <source>
        <dbReference type="Proteomes" id="UP000095751"/>
    </source>
</evidence>
<reference evidence="2 3" key="1">
    <citation type="submission" date="2016-09" db="EMBL/GenBank/DDBJ databases">
        <title>Extensive genetic diversity and differential bi-allelic expression allows diatom success in the polar Southern Ocean.</title>
        <authorList>
            <consortium name="DOE Joint Genome Institute"/>
            <person name="Mock T."/>
            <person name="Otillar R.P."/>
            <person name="Strauss J."/>
            <person name="Dupont C."/>
            <person name="Frickenhaus S."/>
            <person name="Maumus F."/>
            <person name="Mcmullan M."/>
            <person name="Sanges R."/>
            <person name="Schmutz J."/>
            <person name="Toseland A."/>
            <person name="Valas R."/>
            <person name="Veluchamy A."/>
            <person name="Ward B.J."/>
            <person name="Allen A."/>
            <person name="Barry K."/>
            <person name="Falciatore A."/>
            <person name="Ferrante M."/>
            <person name="Fortunato A.E."/>
            <person name="Gloeckner G."/>
            <person name="Gruber A."/>
            <person name="Hipkin R."/>
            <person name="Janech M."/>
            <person name="Kroth P."/>
            <person name="Leese F."/>
            <person name="Lindquist E."/>
            <person name="Lyon B.R."/>
            <person name="Martin J."/>
            <person name="Mayer C."/>
            <person name="Parker M."/>
            <person name="Quesneville H."/>
            <person name="Raymond J."/>
            <person name="Uhlig C."/>
            <person name="Valentin K.U."/>
            <person name="Worden A.Z."/>
            <person name="Armbrust E.V."/>
            <person name="Bowler C."/>
            <person name="Green B."/>
            <person name="Moulton V."/>
            <person name="Van Oosterhout C."/>
            <person name="Grigoriev I."/>
        </authorList>
    </citation>
    <scope>NUCLEOTIDE SEQUENCE [LARGE SCALE GENOMIC DNA]</scope>
    <source>
        <strain evidence="2 3">CCMP1102</strain>
    </source>
</reference>
<accession>A0A1E7FUQ9</accession>
<dbReference type="KEGG" id="fcy:FRACYDRAFT_267081"/>
<name>A0A1E7FUQ9_9STRA</name>
<gene>
    <name evidence="2" type="ORF">FRACYDRAFT_267081</name>
</gene>
<dbReference type="OrthoDB" id="46661at2759"/>
<dbReference type="InParanoid" id="A0A1E7FUQ9"/>
<dbReference type="EMBL" id="KV784353">
    <property type="protein sequence ID" value="OEU21889.1"/>
    <property type="molecule type" value="Genomic_DNA"/>
</dbReference>
<evidence type="ECO:0000256" key="1">
    <source>
        <dbReference type="SAM" id="MobiDB-lite"/>
    </source>
</evidence>
<sequence length="179" mass="20890">MNFFERSRSTHLGGPEMLRKLQDEDDLVWVVTNVQDGTLFLDSLVLLNGNSNNNNNADEYDDDNIPEKFTMKEFQLLYPTPGREVIVQTSYIPKRRGMIIECNHRLWMDVDHYSDSNSTRNEILDDGGDKYDEKTADRKRRKKKTMRRLLAQATVTIMALKGSTRRPTKLPQHLMDRIL</sequence>
<dbReference type="Proteomes" id="UP000095751">
    <property type="component" value="Unassembled WGS sequence"/>
</dbReference>